<dbReference type="Proteomes" id="UP000234667">
    <property type="component" value="Unassembled WGS sequence"/>
</dbReference>
<organism evidence="1 2">
    <name type="scientific">Klebsiella michiganensis</name>
    <dbReference type="NCBI Taxonomy" id="1134687"/>
    <lineage>
        <taxon>Bacteria</taxon>
        <taxon>Pseudomonadati</taxon>
        <taxon>Pseudomonadota</taxon>
        <taxon>Gammaproteobacteria</taxon>
        <taxon>Enterobacterales</taxon>
        <taxon>Enterobacteriaceae</taxon>
        <taxon>Klebsiella/Raoultella group</taxon>
        <taxon>Klebsiella</taxon>
    </lineage>
</organism>
<evidence type="ECO:0000313" key="2">
    <source>
        <dbReference type="Proteomes" id="UP000234667"/>
    </source>
</evidence>
<dbReference type="EMBL" id="PIDR01002063">
    <property type="protein sequence ID" value="PLO57780.1"/>
    <property type="molecule type" value="Genomic_DNA"/>
</dbReference>
<comment type="caution">
    <text evidence="1">The sequence shown here is derived from an EMBL/GenBank/DDBJ whole genome shotgun (WGS) entry which is preliminary data.</text>
</comment>
<gene>
    <name evidence="1" type="ORF">CWN49_35615</name>
</gene>
<feature type="non-terminal residue" evidence="1">
    <location>
        <position position="1"/>
    </location>
</feature>
<reference evidence="1 2" key="1">
    <citation type="submission" date="2017-11" db="EMBL/GenBank/DDBJ databases">
        <authorList>
            <person name="Han C.G."/>
        </authorList>
    </citation>
    <scope>NUCLEOTIDE SEQUENCE [LARGE SCALE GENOMIC DNA]</scope>
    <source>
        <strain evidence="1 2">A10</strain>
    </source>
</reference>
<protein>
    <submittedName>
        <fullName evidence="1">DNA-binding transcriptional repressor AcrR</fullName>
    </submittedName>
</protein>
<proteinExistence type="predicted"/>
<keyword evidence="1" id="KW-0238">DNA-binding</keyword>
<name>A0A2J5NVF8_9ENTR</name>
<sequence>NAFDLQHEARAYVETLLEMYQLCPSLRSSEGAEA</sequence>
<dbReference type="GO" id="GO:0003677">
    <property type="term" value="F:DNA binding"/>
    <property type="evidence" value="ECO:0007669"/>
    <property type="project" value="UniProtKB-KW"/>
</dbReference>
<dbReference type="AlphaFoldDB" id="A0A2J5NVF8"/>
<accession>A0A2J5NVF8</accession>
<evidence type="ECO:0000313" key="1">
    <source>
        <dbReference type="EMBL" id="PLO57780.1"/>
    </source>
</evidence>
<reference evidence="1 2" key="2">
    <citation type="submission" date="2018-01" db="EMBL/GenBank/DDBJ databases">
        <title>Genomic study of Klebsiella pneumoniae.</title>
        <authorList>
            <person name="Yang Y."/>
            <person name="Bicalho R."/>
        </authorList>
    </citation>
    <scope>NUCLEOTIDE SEQUENCE [LARGE SCALE GENOMIC DNA]</scope>
    <source>
        <strain evidence="1 2">A10</strain>
    </source>
</reference>